<dbReference type="RefSeq" id="WP_154791686.1">
    <property type="nucleotide sequence ID" value="NZ_WMBB01000021.1"/>
</dbReference>
<dbReference type="Proteomes" id="UP000432464">
    <property type="component" value="Unassembled WGS sequence"/>
</dbReference>
<dbReference type="Gene3D" id="1.10.8.1060">
    <property type="entry name" value="Corynebacterium glutamicum thioredoxin-dependent arsenate reductase, N-terminal domain"/>
    <property type="match status" value="1"/>
</dbReference>
<evidence type="ECO:0000313" key="2">
    <source>
        <dbReference type="Proteomes" id="UP000432464"/>
    </source>
</evidence>
<keyword evidence="2" id="KW-1185">Reference proteome</keyword>
<organism evidence="1 2">
    <name type="scientific">Nocardia aurantiaca</name>
    <dbReference type="NCBI Taxonomy" id="2675850"/>
    <lineage>
        <taxon>Bacteria</taxon>
        <taxon>Bacillati</taxon>
        <taxon>Actinomycetota</taxon>
        <taxon>Actinomycetes</taxon>
        <taxon>Mycobacteriales</taxon>
        <taxon>Nocardiaceae</taxon>
        <taxon>Nocardia</taxon>
    </lineage>
</organism>
<dbReference type="NCBIfam" id="NF046112">
    <property type="entry name" value="MSMEG_6209_Nter"/>
    <property type="match status" value="1"/>
</dbReference>
<reference evidence="1 2" key="1">
    <citation type="submission" date="2019-11" db="EMBL/GenBank/DDBJ databases">
        <title>Nocardia sp. nov. CT2-14 isolated from soil.</title>
        <authorList>
            <person name="Kanchanasin P."/>
            <person name="Tanasupawat S."/>
            <person name="Yuki M."/>
            <person name="Kudo T."/>
        </authorList>
    </citation>
    <scope>NUCLEOTIDE SEQUENCE [LARGE SCALE GENOMIC DNA]</scope>
    <source>
        <strain evidence="1 2">CT2-14</strain>
    </source>
</reference>
<dbReference type="EMBL" id="WMBB01000021">
    <property type="protein sequence ID" value="MTE17282.1"/>
    <property type="molecule type" value="Genomic_DNA"/>
</dbReference>
<dbReference type="AlphaFoldDB" id="A0A6I3L4K6"/>
<name>A0A6I3L4K6_9NOCA</name>
<gene>
    <name evidence="1" type="ORF">GLP40_31665</name>
</gene>
<proteinExistence type="predicted"/>
<accession>A0A6I3L4K6</accession>
<protein>
    <submittedName>
        <fullName evidence="1">Uncharacterized protein</fullName>
    </submittedName>
</protein>
<sequence>MTESDEEQQLSELVARLADRFPELTARVVGEVVRGIHRDFDGHRVREFIPLLVERIAERQLSRRVCCGSTLTLDGVPPKRESSFRAVG</sequence>
<evidence type="ECO:0000313" key="1">
    <source>
        <dbReference type="EMBL" id="MTE17282.1"/>
    </source>
</evidence>
<comment type="caution">
    <text evidence="1">The sequence shown here is derived from an EMBL/GenBank/DDBJ whole genome shotgun (WGS) entry which is preliminary data.</text>
</comment>